<keyword evidence="1" id="KW-1133">Transmembrane helix</keyword>
<evidence type="ECO:0008006" key="4">
    <source>
        <dbReference type="Google" id="ProtNLM"/>
    </source>
</evidence>
<evidence type="ECO:0000313" key="3">
    <source>
        <dbReference type="Proteomes" id="UP000050828"/>
    </source>
</evidence>
<sequence>MYRAKARQLLKGNWQKMAALVALWLLVEIVVDSMIEGVFGASSFGYQMLNTFANYFLYFIFLNAVFLGVYKVSQNKPSYYRDTLLLFRQPLYTHLVVLNLVQQVLNWILLLIGLAPFYRLLGWDRVFQFTFNGLDSVAPYLLNISQQGTISETVLLFVTVMLVLSLLQPVILTYYQILVLLKFDLPQAPLKLIFSLSWVILKGNWLKLLGLTLSFIGWELVVYMTAGLGLLWFYPYLIMSVTIFYQEVKAKKVQVIQ</sequence>
<dbReference type="Pfam" id="PF06161">
    <property type="entry name" value="DUF975"/>
    <property type="match status" value="1"/>
</dbReference>
<evidence type="ECO:0000256" key="1">
    <source>
        <dbReference type="SAM" id="Phobius"/>
    </source>
</evidence>
<evidence type="ECO:0000313" key="2">
    <source>
        <dbReference type="EMBL" id="KRK93185.1"/>
    </source>
</evidence>
<reference evidence="2 3" key="1">
    <citation type="journal article" date="2015" name="Genome Announc.">
        <title>Expanding the biotechnology potential of lactobacilli through comparative genomics of 213 strains and associated genera.</title>
        <authorList>
            <person name="Sun Z."/>
            <person name="Harris H.M."/>
            <person name="McCann A."/>
            <person name="Guo C."/>
            <person name="Argimon S."/>
            <person name="Zhang W."/>
            <person name="Yang X."/>
            <person name="Jeffery I.B."/>
            <person name="Cooney J.C."/>
            <person name="Kagawa T.F."/>
            <person name="Liu W."/>
            <person name="Song Y."/>
            <person name="Salvetti E."/>
            <person name="Wrobel A."/>
            <person name="Rasinkangas P."/>
            <person name="Parkhill J."/>
            <person name="Rea M.C."/>
            <person name="O'Sullivan O."/>
            <person name="Ritari J."/>
            <person name="Douillard F.P."/>
            <person name="Paul Ross R."/>
            <person name="Yang R."/>
            <person name="Briner A.E."/>
            <person name="Felis G.E."/>
            <person name="de Vos W.M."/>
            <person name="Barrangou R."/>
            <person name="Klaenhammer T.R."/>
            <person name="Caufield P.W."/>
            <person name="Cui Y."/>
            <person name="Zhang H."/>
            <person name="O'Toole P.W."/>
        </authorList>
    </citation>
    <scope>NUCLEOTIDE SEQUENCE [LARGE SCALE GENOMIC DNA]</scope>
    <source>
        <strain evidence="2 3">DSM 20019</strain>
    </source>
</reference>
<dbReference type="EMBL" id="AZDL01000006">
    <property type="protein sequence ID" value="KRK93185.1"/>
    <property type="molecule type" value="Genomic_DNA"/>
</dbReference>
<accession>A0AAJ0LFP1</accession>
<dbReference type="InterPro" id="IPR010380">
    <property type="entry name" value="DUF975"/>
</dbReference>
<proteinExistence type="predicted"/>
<feature type="transmembrane region" description="Helical" evidence="1">
    <location>
        <begin position="21"/>
        <end position="46"/>
    </location>
</feature>
<dbReference type="PANTHER" id="PTHR40076">
    <property type="entry name" value="MEMBRANE PROTEIN-RELATED"/>
    <property type="match status" value="1"/>
</dbReference>
<feature type="transmembrane region" description="Helical" evidence="1">
    <location>
        <begin position="193"/>
        <end position="216"/>
    </location>
</feature>
<feature type="transmembrane region" description="Helical" evidence="1">
    <location>
        <begin position="154"/>
        <end position="181"/>
    </location>
</feature>
<organism evidence="2 3">
    <name type="scientific">Latilactobacillus curvatus JCM 1096 = DSM 20019</name>
    <dbReference type="NCBI Taxonomy" id="1293592"/>
    <lineage>
        <taxon>Bacteria</taxon>
        <taxon>Bacillati</taxon>
        <taxon>Bacillota</taxon>
        <taxon>Bacilli</taxon>
        <taxon>Lactobacillales</taxon>
        <taxon>Lactobacillaceae</taxon>
        <taxon>Latilactobacillus</taxon>
    </lineage>
</organism>
<name>A0AAJ0LFP1_LATCU</name>
<keyword evidence="1" id="KW-0812">Transmembrane</keyword>
<comment type="caution">
    <text evidence="2">The sequence shown here is derived from an EMBL/GenBank/DDBJ whole genome shotgun (WGS) entry which is preliminary data.</text>
</comment>
<dbReference type="AlphaFoldDB" id="A0AAJ0LFP1"/>
<feature type="transmembrane region" description="Helical" evidence="1">
    <location>
        <begin position="222"/>
        <end position="245"/>
    </location>
</feature>
<protein>
    <recommendedName>
        <fullName evidence="4">Integral membrane protein</fullName>
    </recommendedName>
</protein>
<gene>
    <name evidence="2" type="ORF">FC08_GL001383</name>
</gene>
<dbReference type="PANTHER" id="PTHR40076:SF1">
    <property type="entry name" value="MEMBRANE PROTEIN"/>
    <property type="match status" value="1"/>
</dbReference>
<keyword evidence="1" id="KW-0472">Membrane</keyword>
<feature type="transmembrane region" description="Helical" evidence="1">
    <location>
        <begin position="52"/>
        <end position="70"/>
    </location>
</feature>
<feature type="transmembrane region" description="Helical" evidence="1">
    <location>
        <begin position="91"/>
        <end position="118"/>
    </location>
</feature>
<dbReference type="Proteomes" id="UP000050828">
    <property type="component" value="Unassembled WGS sequence"/>
</dbReference>